<dbReference type="Proteomes" id="UP001060085">
    <property type="component" value="Linkage Group LG03"/>
</dbReference>
<accession>A0ACC0BF68</accession>
<dbReference type="EMBL" id="CM044703">
    <property type="protein sequence ID" value="KAI5671286.1"/>
    <property type="molecule type" value="Genomic_DNA"/>
</dbReference>
<reference evidence="2" key="1">
    <citation type="journal article" date="2023" name="Nat. Plants">
        <title>Single-cell RNA sequencing provides a high-resolution roadmap for understanding the multicellular compartmentation of specialized metabolism.</title>
        <authorList>
            <person name="Sun S."/>
            <person name="Shen X."/>
            <person name="Li Y."/>
            <person name="Li Y."/>
            <person name="Wang S."/>
            <person name="Li R."/>
            <person name="Zhang H."/>
            <person name="Shen G."/>
            <person name="Guo B."/>
            <person name="Wei J."/>
            <person name="Xu J."/>
            <person name="St-Pierre B."/>
            <person name="Chen S."/>
            <person name="Sun C."/>
        </authorList>
    </citation>
    <scope>NUCLEOTIDE SEQUENCE [LARGE SCALE GENOMIC DNA]</scope>
</reference>
<comment type="caution">
    <text evidence="1">The sequence shown here is derived from an EMBL/GenBank/DDBJ whole genome shotgun (WGS) entry which is preliminary data.</text>
</comment>
<gene>
    <name evidence="1" type="ORF">M9H77_11650</name>
</gene>
<keyword evidence="2" id="KW-1185">Reference proteome</keyword>
<evidence type="ECO:0000313" key="2">
    <source>
        <dbReference type="Proteomes" id="UP001060085"/>
    </source>
</evidence>
<sequence>MEWHTILIKNYTRNYSKTLPPAVLASPLLLSTTTSHHAAADHRFLIRMDPPIISSDNLTPQNFTDNQLDKLPQRLNEFQIQIQSHSSITCTVMDFLDSFLTPCVNNNWNISNSLQTNLTTLLHDFEEYETKMLHPCARNFPAPTHDLSSNAQQSYTYTTEILDTQVMIEETYHDSTTAGLGLNMTFDHLITHSNNLGGTSGLGGMNSSASFHGSGFFSSNSFGASSSSSSSSVRYFHCKENSSWSEKDSIRRRRKRKYKGIVETEEETALRLERTKIRNREAAAKAHHKKQDHEANLKCKLLRLRKKNKFLKNFLMFLEDGKSKGSFPMPLRRTISGPM</sequence>
<evidence type="ECO:0000313" key="1">
    <source>
        <dbReference type="EMBL" id="KAI5671286.1"/>
    </source>
</evidence>
<protein>
    <submittedName>
        <fullName evidence="1">Uncharacterized protein</fullName>
    </submittedName>
</protein>
<organism evidence="1 2">
    <name type="scientific">Catharanthus roseus</name>
    <name type="common">Madagascar periwinkle</name>
    <name type="synonym">Vinca rosea</name>
    <dbReference type="NCBI Taxonomy" id="4058"/>
    <lineage>
        <taxon>Eukaryota</taxon>
        <taxon>Viridiplantae</taxon>
        <taxon>Streptophyta</taxon>
        <taxon>Embryophyta</taxon>
        <taxon>Tracheophyta</taxon>
        <taxon>Spermatophyta</taxon>
        <taxon>Magnoliopsida</taxon>
        <taxon>eudicotyledons</taxon>
        <taxon>Gunneridae</taxon>
        <taxon>Pentapetalae</taxon>
        <taxon>asterids</taxon>
        <taxon>lamiids</taxon>
        <taxon>Gentianales</taxon>
        <taxon>Apocynaceae</taxon>
        <taxon>Rauvolfioideae</taxon>
        <taxon>Vinceae</taxon>
        <taxon>Catharanthinae</taxon>
        <taxon>Catharanthus</taxon>
    </lineage>
</organism>
<name>A0ACC0BF68_CATRO</name>
<proteinExistence type="predicted"/>